<dbReference type="InterPro" id="IPR018159">
    <property type="entry name" value="Spectrin/alpha-actinin"/>
</dbReference>
<dbReference type="CDD" id="cd16247">
    <property type="entry name" value="EFh_UTRO"/>
    <property type="match status" value="1"/>
</dbReference>
<evidence type="ECO:0000256" key="7">
    <source>
        <dbReference type="PROSITE-ProRule" id="PRU00228"/>
    </source>
</evidence>
<name>A0A4U5UMY0_COLLU</name>
<dbReference type="STRING" id="240159.A0A4U5UMY0"/>
<dbReference type="FunFam" id="3.30.60.90:FF:000001">
    <property type="entry name" value="Dystrophin isoform 2"/>
    <property type="match status" value="1"/>
</dbReference>
<dbReference type="SUPFAM" id="SSF57850">
    <property type="entry name" value="RING/U-box"/>
    <property type="match status" value="1"/>
</dbReference>
<dbReference type="GO" id="GO:0099536">
    <property type="term" value="P:synaptic signaling"/>
    <property type="evidence" value="ECO:0007669"/>
    <property type="project" value="TreeGrafter"/>
</dbReference>
<dbReference type="InterPro" id="IPR015153">
    <property type="entry name" value="EF-hand_dom_typ1"/>
</dbReference>
<evidence type="ECO:0000256" key="8">
    <source>
        <dbReference type="SAM" id="Coils"/>
    </source>
</evidence>
<dbReference type="CDD" id="cd00176">
    <property type="entry name" value="SPEC"/>
    <property type="match status" value="1"/>
</dbReference>
<dbReference type="CDD" id="cd02334">
    <property type="entry name" value="ZZ_dystrophin"/>
    <property type="match status" value="1"/>
</dbReference>
<dbReference type="PROSITE" id="PS50135">
    <property type="entry name" value="ZF_ZZ_2"/>
    <property type="match status" value="1"/>
</dbReference>
<sequence>MMGGAELGGREGRSDLWRTSRLRSMPTMTSTRVWTGNKSKMVKALGSSEEAVFLQHRLDDMNQRWSDLKAKSANIRAHLEASAERWSRLLGLLEELWRWICMKDEELAKQMPIGGDVPTLLQQQNHCTTLRSELKEREHLVVSTLDQARMFLADQPIEGPGEPRKNLQPKTDLTPEEKARGLARAIRKQTGEVRERWERLKGHMGGWQSQVEGALERLQELQSSMDQLDLRLTQAEEAKATWQPVGDLLIDSLQDHIDRTMAFREEIAPLRQDVRIVNELSAELTPLDIQLSSTASRQLDQLNMRWKLLQVAVEDRLKLLQEAHRDFGPSSQHFLSMDLLDLNVAQNTFEQHKLTNNNQLLSVPDVINCLTSIYDGLEQEHKDLVNVPLCVDMCLNWLLNVYDTGRSGKIRVLSMKIGLLSLCKGHLEEKYKYLFSQVASAGDTCDQRQLGLLLHEAIQIPRQLGEVAAFGGSNIEPSVRSCFQHVTNKVELEPRQFVDWMRLEPQSMVWLPVLHRVAAAETAKHQAKCNICKECPIVGFRYRSLKHFNYDVCQSCFFSGRTAKGHKLNYPMVEYCTPVRD</sequence>
<dbReference type="Gene3D" id="1.10.238.10">
    <property type="entry name" value="EF-hand"/>
    <property type="match status" value="2"/>
</dbReference>
<feature type="region of interest" description="Disordered" evidence="9">
    <location>
        <begin position="155"/>
        <end position="180"/>
    </location>
</feature>
<protein>
    <submittedName>
        <fullName evidence="11">Utrophin Dystrophin-related protein 1</fullName>
    </submittedName>
</protein>
<evidence type="ECO:0000256" key="2">
    <source>
        <dbReference type="ARBA" id="ARBA00022475"/>
    </source>
</evidence>
<dbReference type="Pfam" id="PF09069">
    <property type="entry name" value="EF-hand_3"/>
    <property type="match status" value="1"/>
</dbReference>
<dbReference type="PROSITE" id="PS01357">
    <property type="entry name" value="ZF_ZZ_1"/>
    <property type="match status" value="1"/>
</dbReference>
<evidence type="ECO:0000256" key="9">
    <source>
        <dbReference type="SAM" id="MobiDB-lite"/>
    </source>
</evidence>
<organism evidence="11 12">
    <name type="scientific">Collichthys lucidus</name>
    <name type="common">Big head croaker</name>
    <name type="synonym">Sciaena lucida</name>
    <dbReference type="NCBI Taxonomy" id="240159"/>
    <lineage>
        <taxon>Eukaryota</taxon>
        <taxon>Metazoa</taxon>
        <taxon>Chordata</taxon>
        <taxon>Craniata</taxon>
        <taxon>Vertebrata</taxon>
        <taxon>Euteleostomi</taxon>
        <taxon>Actinopterygii</taxon>
        <taxon>Neopterygii</taxon>
        <taxon>Teleostei</taxon>
        <taxon>Neoteleostei</taxon>
        <taxon>Acanthomorphata</taxon>
        <taxon>Eupercaria</taxon>
        <taxon>Sciaenidae</taxon>
        <taxon>Collichthys</taxon>
    </lineage>
</organism>
<dbReference type="InterPro" id="IPR050774">
    <property type="entry name" value="KCMF1/Dystrophin"/>
</dbReference>
<keyword evidence="8" id="KW-0175">Coiled coil</keyword>
<evidence type="ECO:0000256" key="4">
    <source>
        <dbReference type="ARBA" id="ARBA00022771"/>
    </source>
</evidence>
<dbReference type="InterPro" id="IPR002017">
    <property type="entry name" value="Spectrin_repeat"/>
</dbReference>
<feature type="domain" description="ZZ-type" evidence="10">
    <location>
        <begin position="524"/>
        <end position="580"/>
    </location>
</feature>
<dbReference type="InterPro" id="IPR015154">
    <property type="entry name" value="EF-hand_dom_typ2"/>
</dbReference>
<dbReference type="Pfam" id="PF00569">
    <property type="entry name" value="ZZ"/>
    <property type="match status" value="1"/>
</dbReference>
<keyword evidence="5" id="KW-0862">Zinc</keyword>
<dbReference type="InterPro" id="IPR000433">
    <property type="entry name" value="Znf_ZZ"/>
</dbReference>
<dbReference type="Gene3D" id="3.30.60.90">
    <property type="match status" value="1"/>
</dbReference>
<evidence type="ECO:0000256" key="1">
    <source>
        <dbReference type="ARBA" id="ARBA00004202"/>
    </source>
</evidence>
<comment type="subcellular location">
    <subcellularLocation>
        <location evidence="1">Cell membrane</location>
        <topology evidence="1">Peripheral membrane protein</topology>
    </subcellularLocation>
</comment>
<dbReference type="SMART" id="SM00150">
    <property type="entry name" value="SPEC"/>
    <property type="match status" value="2"/>
</dbReference>
<dbReference type="AlphaFoldDB" id="A0A4U5UMY0"/>
<keyword evidence="2" id="KW-1003">Cell membrane</keyword>
<dbReference type="SUPFAM" id="SSF47473">
    <property type="entry name" value="EF-hand"/>
    <property type="match status" value="2"/>
</dbReference>
<dbReference type="PANTHER" id="PTHR12268">
    <property type="entry name" value="E3 UBIQUITIN-PROTEIN LIGASE KCMF1"/>
    <property type="match status" value="1"/>
</dbReference>
<dbReference type="PANTHER" id="PTHR12268:SF26">
    <property type="entry name" value="UTROPHIN"/>
    <property type="match status" value="1"/>
</dbReference>
<dbReference type="Proteomes" id="UP000298787">
    <property type="component" value="Chromosome 9"/>
</dbReference>
<evidence type="ECO:0000313" key="11">
    <source>
        <dbReference type="EMBL" id="TKS76129.1"/>
    </source>
</evidence>
<dbReference type="SUPFAM" id="SSF46966">
    <property type="entry name" value="Spectrin repeat"/>
    <property type="match status" value="2"/>
</dbReference>
<dbReference type="EMBL" id="CM014086">
    <property type="protein sequence ID" value="TKS76129.1"/>
    <property type="molecule type" value="Genomic_DNA"/>
</dbReference>
<dbReference type="GO" id="GO:0005886">
    <property type="term" value="C:plasma membrane"/>
    <property type="evidence" value="ECO:0007669"/>
    <property type="project" value="UniProtKB-SubCell"/>
</dbReference>
<keyword evidence="4 7" id="KW-0863">Zinc-finger</keyword>
<proteinExistence type="predicted"/>
<keyword evidence="3" id="KW-0479">Metal-binding</keyword>
<dbReference type="GO" id="GO:0008270">
    <property type="term" value="F:zinc ion binding"/>
    <property type="evidence" value="ECO:0007669"/>
    <property type="project" value="UniProtKB-KW"/>
</dbReference>
<dbReference type="InterPro" id="IPR043145">
    <property type="entry name" value="Znf_ZZ_sf"/>
</dbReference>
<keyword evidence="12" id="KW-1185">Reference proteome</keyword>
<feature type="coiled-coil region" evidence="8">
    <location>
        <begin position="211"/>
        <end position="238"/>
    </location>
</feature>
<dbReference type="InterPro" id="IPR011992">
    <property type="entry name" value="EF-hand-dom_pair"/>
</dbReference>
<keyword evidence="6" id="KW-0472">Membrane</keyword>
<accession>A0A4U5UMY0</accession>
<gene>
    <name evidence="11" type="ORF">D9C73_009709</name>
</gene>
<evidence type="ECO:0000256" key="6">
    <source>
        <dbReference type="ARBA" id="ARBA00023136"/>
    </source>
</evidence>
<dbReference type="SMART" id="SM00291">
    <property type="entry name" value="ZnF_ZZ"/>
    <property type="match status" value="1"/>
</dbReference>
<dbReference type="FunFam" id="1.10.238.10:FF:000008">
    <property type="entry name" value="Dystrophin isoform 2"/>
    <property type="match status" value="1"/>
</dbReference>
<evidence type="ECO:0000259" key="10">
    <source>
        <dbReference type="PROSITE" id="PS50135"/>
    </source>
</evidence>
<dbReference type="GO" id="GO:0045202">
    <property type="term" value="C:synapse"/>
    <property type="evidence" value="ECO:0007669"/>
    <property type="project" value="GOC"/>
</dbReference>
<evidence type="ECO:0000256" key="3">
    <source>
        <dbReference type="ARBA" id="ARBA00022723"/>
    </source>
</evidence>
<dbReference type="Gene3D" id="1.20.58.60">
    <property type="match status" value="2"/>
</dbReference>
<dbReference type="FunFam" id="1.20.58.60:FF:000056">
    <property type="entry name" value="utrophin isoform X1"/>
    <property type="match status" value="1"/>
</dbReference>
<dbReference type="Pfam" id="PF09068">
    <property type="entry name" value="EF-hand_2"/>
    <property type="match status" value="1"/>
</dbReference>
<dbReference type="Pfam" id="PF00435">
    <property type="entry name" value="Spectrin"/>
    <property type="match status" value="1"/>
</dbReference>
<evidence type="ECO:0000313" key="12">
    <source>
        <dbReference type="Proteomes" id="UP000298787"/>
    </source>
</evidence>
<reference evidence="11 12" key="1">
    <citation type="submission" date="2019-01" db="EMBL/GenBank/DDBJ databases">
        <title>Genome Assembly of Collichthys lucidus.</title>
        <authorList>
            <person name="Cai M."/>
            <person name="Xiao S."/>
        </authorList>
    </citation>
    <scope>NUCLEOTIDE SEQUENCE [LARGE SCALE GENOMIC DNA]</scope>
    <source>
        <strain evidence="11">JT15FE1705JMU</strain>
        <tissue evidence="11">Muscle</tissue>
    </source>
</reference>
<evidence type="ECO:0000256" key="5">
    <source>
        <dbReference type="ARBA" id="ARBA00022833"/>
    </source>
</evidence>